<dbReference type="EMBL" id="ACJN02000001">
    <property type="protein sequence ID" value="EFI35639.1"/>
    <property type="molecule type" value="Genomic_DNA"/>
</dbReference>
<organism evidence="1 2">
    <name type="scientific">Desulfonatronospira thiodismutans ASO3-1</name>
    <dbReference type="NCBI Taxonomy" id="555779"/>
    <lineage>
        <taxon>Bacteria</taxon>
        <taxon>Pseudomonadati</taxon>
        <taxon>Thermodesulfobacteriota</taxon>
        <taxon>Desulfovibrionia</taxon>
        <taxon>Desulfovibrionales</taxon>
        <taxon>Desulfonatronovibrionaceae</taxon>
        <taxon>Desulfonatronospira</taxon>
    </lineage>
</organism>
<keyword evidence="2" id="KW-1185">Reference proteome</keyword>
<gene>
    <name evidence="1" type="ORF">Dthio_PD3068</name>
</gene>
<accession>D6SLS8</accession>
<protein>
    <submittedName>
        <fullName evidence="1">Uncharacterized protein</fullName>
    </submittedName>
</protein>
<comment type="caution">
    <text evidence="1">The sequence shown here is derived from an EMBL/GenBank/DDBJ whole genome shotgun (WGS) entry which is preliminary data.</text>
</comment>
<evidence type="ECO:0000313" key="2">
    <source>
        <dbReference type="Proteomes" id="UP000005496"/>
    </source>
</evidence>
<reference evidence="1" key="1">
    <citation type="submission" date="2010-05" db="EMBL/GenBank/DDBJ databases">
        <title>The draft genome of Desulfonatronospira thiodismutans ASO3-1.</title>
        <authorList>
            <consortium name="US DOE Joint Genome Institute (JGI-PGF)"/>
            <person name="Lucas S."/>
            <person name="Copeland A."/>
            <person name="Lapidus A."/>
            <person name="Cheng J.-F."/>
            <person name="Bruce D."/>
            <person name="Goodwin L."/>
            <person name="Pitluck S."/>
            <person name="Chertkov O."/>
            <person name="Brettin T."/>
            <person name="Detter J.C."/>
            <person name="Han C."/>
            <person name="Land M.L."/>
            <person name="Hauser L."/>
            <person name="Kyrpides N."/>
            <person name="Mikhailova N."/>
            <person name="Muyzer G."/>
            <person name="Woyke T."/>
        </authorList>
    </citation>
    <scope>NUCLEOTIDE SEQUENCE [LARGE SCALE GENOMIC DNA]</scope>
    <source>
        <strain evidence="1">ASO3-1</strain>
    </source>
</reference>
<evidence type="ECO:0000313" key="1">
    <source>
        <dbReference type="EMBL" id="EFI35639.1"/>
    </source>
</evidence>
<name>D6SLS8_9BACT</name>
<dbReference type="eggNOG" id="ENOG5032Y6G">
    <property type="taxonomic scope" value="Bacteria"/>
</dbReference>
<dbReference type="AlphaFoldDB" id="D6SLS8"/>
<sequence>MAKCLDEGVDPTHMCQSLVDRISRSRALNSIAEPELLPLFEDWLEELEKEFVRQAEKSQSSDAALMAEKLGLSMAGAQFLKAKLEQEGKI</sequence>
<proteinExistence type="predicted"/>
<dbReference type="Proteomes" id="UP000005496">
    <property type="component" value="Unassembled WGS sequence"/>
</dbReference>